<evidence type="ECO:0000313" key="2">
    <source>
        <dbReference type="Proteomes" id="UP000199608"/>
    </source>
</evidence>
<dbReference type="RefSeq" id="WP_092229324.1">
    <property type="nucleotide sequence ID" value="NZ_FNLL01000001.1"/>
</dbReference>
<sequence length="152" mass="16774">MTNVNSIHESAQSLAALNTRISKSQKTGAFETAFTKALDRTKTPEMELTSTNALREIASKGLDIMTSSDIVSGKTDKLLEMLDSYSSKLDDRNVSLKNIAPVLEKIKDQAGNLLKETERLTDADANLKKIATQTIITAQTEYLKFQRGDYLS</sequence>
<reference evidence="2" key="1">
    <citation type="submission" date="2016-10" db="EMBL/GenBank/DDBJ databases">
        <authorList>
            <person name="Varghese N."/>
            <person name="Submissions S."/>
        </authorList>
    </citation>
    <scope>NUCLEOTIDE SEQUENCE [LARGE SCALE GENOMIC DNA]</scope>
    <source>
        <strain evidence="2">DSM 3384</strain>
    </source>
</reference>
<dbReference type="AlphaFoldDB" id="A0A1H2DLL9"/>
<organism evidence="1 2">
    <name type="scientific">Desulfobacula phenolica</name>
    <dbReference type="NCBI Taxonomy" id="90732"/>
    <lineage>
        <taxon>Bacteria</taxon>
        <taxon>Pseudomonadati</taxon>
        <taxon>Thermodesulfobacteriota</taxon>
        <taxon>Desulfobacteria</taxon>
        <taxon>Desulfobacterales</taxon>
        <taxon>Desulfobacteraceae</taxon>
        <taxon>Desulfobacula</taxon>
    </lineage>
</organism>
<keyword evidence="2" id="KW-1185">Reference proteome</keyword>
<dbReference type="EMBL" id="FNLL01000001">
    <property type="protein sequence ID" value="SDT83827.1"/>
    <property type="molecule type" value="Genomic_DNA"/>
</dbReference>
<evidence type="ECO:0000313" key="1">
    <source>
        <dbReference type="EMBL" id="SDT83827.1"/>
    </source>
</evidence>
<protein>
    <submittedName>
        <fullName evidence="1">Uncharacterized protein</fullName>
    </submittedName>
</protein>
<proteinExistence type="predicted"/>
<accession>A0A1H2DLL9</accession>
<gene>
    <name evidence="1" type="ORF">SAMN04487931_10131</name>
</gene>
<dbReference type="Proteomes" id="UP000199608">
    <property type="component" value="Unassembled WGS sequence"/>
</dbReference>
<name>A0A1H2DLL9_9BACT</name>